<dbReference type="AlphaFoldDB" id="A0A9P3LB97"/>
<protein>
    <recommendedName>
        <fullName evidence="3">F-box domain-containing protein</fullName>
    </recommendedName>
</protein>
<name>A0A9P3LB97_9APHY</name>
<evidence type="ECO:0000313" key="1">
    <source>
        <dbReference type="EMBL" id="GJE88344.1"/>
    </source>
</evidence>
<comment type="caution">
    <text evidence="1">The sequence shown here is derived from an EMBL/GenBank/DDBJ whole genome shotgun (WGS) entry which is preliminary data.</text>
</comment>
<gene>
    <name evidence="1" type="ORF">PsYK624_044270</name>
</gene>
<proteinExistence type="predicted"/>
<dbReference type="EMBL" id="BPQB01000009">
    <property type="protein sequence ID" value="GJE88344.1"/>
    <property type="molecule type" value="Genomic_DNA"/>
</dbReference>
<reference evidence="1 2" key="1">
    <citation type="submission" date="2021-08" db="EMBL/GenBank/DDBJ databases">
        <title>Draft Genome Sequence of Phanerochaete sordida strain YK-624.</title>
        <authorList>
            <person name="Mori T."/>
            <person name="Dohra H."/>
            <person name="Suzuki T."/>
            <person name="Kawagishi H."/>
            <person name="Hirai H."/>
        </authorList>
    </citation>
    <scope>NUCLEOTIDE SEQUENCE [LARGE SCALE GENOMIC DNA]</scope>
    <source>
        <strain evidence="1 2">YK-624</strain>
    </source>
</reference>
<sequence>MPALHSISLPPPLSQRKRVQRWAIILRGLDDASRRQCALVSRTFRYAIYLSAIHIIDHDFRGKRTLKDMKPYSHAMTNFWPYLRLLQEEAAERERIYSRSVLGRLADSGRAMSISPRLWGCPDHDSQAAIASRFVFTSFWFAVSIGGRRSEDWLRGTVVDAQEVVPGEIWSIAVQYLDSATNTFRATRCYVLEPTCEVIGTSAELPGASIGATHQPRLDLRVDWSAYIDRWARDTSRAPNGLFLQHLNWANHEEYDRGISKLWTKRTVQEGALGQAKRAVAERYIFACVVANSVSGVWMSATEMAQDFAGLPSRHAPAPTKTLSAGAPVNMFLPATHHVESVHFTTSSKLPLHPALAVVQTPAREYFVLRDNGFEVGSEEEGVAPLWREILCCDSGGLPTKPVQPL</sequence>
<evidence type="ECO:0000313" key="2">
    <source>
        <dbReference type="Proteomes" id="UP000703269"/>
    </source>
</evidence>
<keyword evidence="2" id="KW-1185">Reference proteome</keyword>
<organism evidence="1 2">
    <name type="scientific">Phanerochaete sordida</name>
    <dbReference type="NCBI Taxonomy" id="48140"/>
    <lineage>
        <taxon>Eukaryota</taxon>
        <taxon>Fungi</taxon>
        <taxon>Dikarya</taxon>
        <taxon>Basidiomycota</taxon>
        <taxon>Agaricomycotina</taxon>
        <taxon>Agaricomycetes</taxon>
        <taxon>Polyporales</taxon>
        <taxon>Phanerochaetaceae</taxon>
        <taxon>Phanerochaete</taxon>
    </lineage>
</organism>
<evidence type="ECO:0008006" key="3">
    <source>
        <dbReference type="Google" id="ProtNLM"/>
    </source>
</evidence>
<dbReference type="Proteomes" id="UP000703269">
    <property type="component" value="Unassembled WGS sequence"/>
</dbReference>
<dbReference type="OrthoDB" id="2368680at2759"/>
<accession>A0A9P3LB97</accession>